<dbReference type="EMBL" id="CAFBNP010000102">
    <property type="protein sequence ID" value="CAB4954836.1"/>
    <property type="molecule type" value="Genomic_DNA"/>
</dbReference>
<gene>
    <name evidence="1" type="ORF">UFOPK2782_00061</name>
    <name evidence="2" type="ORF">UFOPK3828_00592</name>
</gene>
<dbReference type="PROSITE" id="PS51257">
    <property type="entry name" value="PROKAR_LIPOPROTEIN"/>
    <property type="match status" value="1"/>
</dbReference>
<evidence type="ECO:0000313" key="2">
    <source>
        <dbReference type="EMBL" id="CAB4954836.1"/>
    </source>
</evidence>
<dbReference type="AlphaFoldDB" id="A0A6J7KG43"/>
<dbReference type="EMBL" id="CAEZYS010000003">
    <property type="protein sequence ID" value="CAB4726750.1"/>
    <property type="molecule type" value="Genomic_DNA"/>
</dbReference>
<protein>
    <submittedName>
        <fullName evidence="2">Unannotated protein</fullName>
    </submittedName>
</protein>
<accession>A0A6J7KG43</accession>
<name>A0A6J7KG43_9ZZZZ</name>
<organism evidence="2">
    <name type="scientific">freshwater metagenome</name>
    <dbReference type="NCBI Taxonomy" id="449393"/>
    <lineage>
        <taxon>unclassified sequences</taxon>
        <taxon>metagenomes</taxon>
        <taxon>ecological metagenomes</taxon>
    </lineage>
</organism>
<sequence length="219" mass="24348">MKDLSKRISKGLILTFALFALTSCSQSQIYAMDKTSGTYLVIPKGWNKITKADLAKAESKSTAPNAAEKLANVIWQEAYSTSPKITASQVLNLQAPEGAVVYVRVRNLNFEESNSISNNSLRNLIAPVTSWLEDPSKANPKFVLIDDYERIEKAARGIRTIYTFADDSGVSETVDQTALLSEDRTRVYILLVRAKTKYYDKHVDELLAIGDSFTVRGDK</sequence>
<evidence type="ECO:0000313" key="1">
    <source>
        <dbReference type="EMBL" id="CAB4726750.1"/>
    </source>
</evidence>
<reference evidence="2" key="1">
    <citation type="submission" date="2020-05" db="EMBL/GenBank/DDBJ databases">
        <authorList>
            <person name="Chiriac C."/>
            <person name="Salcher M."/>
            <person name="Ghai R."/>
            <person name="Kavagutti S V."/>
        </authorList>
    </citation>
    <scope>NUCLEOTIDE SEQUENCE</scope>
</reference>
<proteinExistence type="predicted"/>